<evidence type="ECO:0000313" key="12">
    <source>
        <dbReference type="Proteomes" id="UP000515165"/>
    </source>
</evidence>
<gene>
    <name evidence="13" type="primary">STBD1</name>
</gene>
<dbReference type="PROSITE" id="PS51166">
    <property type="entry name" value="CBM20"/>
    <property type="match status" value="1"/>
</dbReference>
<dbReference type="PANTHER" id="PTHR15048:SF0">
    <property type="entry name" value="STARCH-BINDING DOMAIN-CONTAINING PROTEIN 1"/>
    <property type="match status" value="1"/>
</dbReference>
<dbReference type="SUPFAM" id="SSF49452">
    <property type="entry name" value="Starch-binding domain-like"/>
    <property type="match status" value="1"/>
</dbReference>
<dbReference type="PANTHER" id="PTHR15048">
    <property type="entry name" value="STARCH-BINDING DOMAIN-CONTAINING PROTEIN 1"/>
    <property type="match status" value="1"/>
</dbReference>
<feature type="transmembrane region" description="Helical" evidence="10">
    <location>
        <begin position="28"/>
        <end position="48"/>
    </location>
</feature>
<evidence type="ECO:0000256" key="8">
    <source>
        <dbReference type="ARBA" id="ARBA00076001"/>
    </source>
</evidence>
<feature type="region of interest" description="Disordered" evidence="9">
    <location>
        <begin position="56"/>
        <end position="87"/>
    </location>
</feature>
<feature type="region of interest" description="Disordered" evidence="9">
    <location>
        <begin position="120"/>
        <end position="173"/>
    </location>
</feature>
<dbReference type="Proteomes" id="UP000515165">
    <property type="component" value="Chromosome 2"/>
</dbReference>
<feature type="compositionally biased region" description="Basic and acidic residues" evidence="9">
    <location>
        <begin position="126"/>
        <end position="137"/>
    </location>
</feature>
<comment type="subcellular location">
    <subcellularLocation>
        <location evidence="2">Cell membrane</location>
        <location evidence="2">Sarcolemma</location>
        <location evidence="2">T-tubule</location>
    </subcellularLocation>
    <subcellularLocation>
        <location evidence="1">Endoplasmic reticulum membrane</location>
        <topology evidence="1">Single-pass type III membrane protein</topology>
    </subcellularLocation>
    <subcellularLocation>
        <location evidence="4">Preautophagosomal structure membrane</location>
        <topology evidence="4">Single-pass type III membrane protein</topology>
    </subcellularLocation>
</comment>
<dbReference type="CTD" id="8987"/>
<evidence type="ECO:0000256" key="7">
    <source>
        <dbReference type="ARBA" id="ARBA00075794"/>
    </source>
</evidence>
<evidence type="ECO:0000256" key="6">
    <source>
        <dbReference type="ARBA" id="ARBA00073038"/>
    </source>
</evidence>
<dbReference type="GeneID" id="113924703"/>
<reference evidence="13" key="1">
    <citation type="submission" date="2025-08" db="UniProtKB">
        <authorList>
            <consortium name="RefSeq"/>
        </authorList>
    </citation>
    <scope>IDENTIFICATION</scope>
    <source>
        <tissue evidence="13">Blood</tissue>
    </source>
</reference>
<dbReference type="InterPro" id="IPR013783">
    <property type="entry name" value="Ig-like_fold"/>
</dbReference>
<dbReference type="Pfam" id="PF00686">
    <property type="entry name" value="CBM_20"/>
    <property type="match status" value="1"/>
</dbReference>
<comment type="subunit">
    <text evidence="5">Interacts with the ATG8 family proteins GABARAP and GABARAPL1. Interacts with several glycogen-associated proteins, such as GYS2 (liver glycogen synthase), GDE (glycogen debranching enzyme), GBE1 (glycogen branching enzyme 1) and EPM2A (Laforin).</text>
</comment>
<protein>
    <recommendedName>
        <fullName evidence="6">Starch-binding domain-containing protein 1</fullName>
    </recommendedName>
    <alternativeName>
        <fullName evidence="7">Genethonin-1</fullName>
    </alternativeName>
    <alternativeName>
        <fullName evidence="8">Glycophagy cargo receptor stbd1</fullName>
    </alternativeName>
</protein>
<keyword evidence="12" id="KW-1185">Reference proteome</keyword>
<keyword evidence="10" id="KW-0472">Membrane</keyword>
<dbReference type="GO" id="GO:2001069">
    <property type="term" value="F:glycogen binding"/>
    <property type="evidence" value="ECO:0007669"/>
    <property type="project" value="InterPro"/>
</dbReference>
<name>A0A6J2DDV8_ZALCA</name>
<feature type="compositionally biased region" description="Gly residues" evidence="9">
    <location>
        <begin position="72"/>
        <end position="81"/>
    </location>
</feature>
<dbReference type="GO" id="GO:0034045">
    <property type="term" value="C:phagophore assembly site membrane"/>
    <property type="evidence" value="ECO:0007669"/>
    <property type="project" value="UniProtKB-SubCell"/>
</dbReference>
<evidence type="ECO:0000313" key="13">
    <source>
        <dbReference type="RefSeq" id="XP_027454635.1"/>
    </source>
</evidence>
<feature type="domain" description="CBM20" evidence="11">
    <location>
        <begin position="279"/>
        <end position="378"/>
    </location>
</feature>
<sequence length="379" mass="40859">MFWGGAEAGGLTAVDRCWRRCSLSAMGAVWSALLVGGGLAGAIFVWLLRDTGKESDAEQKDAPLGDAAAPGGDQGGAGGLSPGPSRRELVTKPEHLQESNGCLVSEIKGHGNLQDAAWRLQSPSGKDSDCDSSRDHVPSGQFPDTESLATSETGNSRGYSEVSRNESLESPIGGWGFQKGQEALAKVASCFAEKLYSSNLVIDRAKEVSLAQLSNQDQADNEDWETVSRHSSWGDAGLGGSLEAPVLSPNQGMDCGRSTIMEPRGPEVDVSRKKVAAVSSGSQRVSVGFQVHYITSTGTQFVAITGDHESLGRWKAYIVLQRSKDGFWFRSVPLPADTVVEWKFVVVDNGEITRWEECNNRFLDTGHEDKMVQKWWGIH</sequence>
<evidence type="ECO:0000256" key="1">
    <source>
        <dbReference type="ARBA" id="ARBA00004643"/>
    </source>
</evidence>
<dbReference type="GO" id="GO:0061723">
    <property type="term" value="P:glycophagy"/>
    <property type="evidence" value="ECO:0007669"/>
    <property type="project" value="UniProtKB-ARBA"/>
</dbReference>
<dbReference type="CDD" id="cd05813">
    <property type="entry name" value="CBM20_genethonin_1"/>
    <property type="match status" value="1"/>
</dbReference>
<dbReference type="SMART" id="SM01065">
    <property type="entry name" value="CBM_2"/>
    <property type="match status" value="1"/>
</dbReference>
<organism evidence="12 13">
    <name type="scientific">Zalophus californianus</name>
    <name type="common">California sealion</name>
    <dbReference type="NCBI Taxonomy" id="9704"/>
    <lineage>
        <taxon>Eukaryota</taxon>
        <taxon>Metazoa</taxon>
        <taxon>Chordata</taxon>
        <taxon>Craniata</taxon>
        <taxon>Vertebrata</taxon>
        <taxon>Euteleostomi</taxon>
        <taxon>Mammalia</taxon>
        <taxon>Eutheria</taxon>
        <taxon>Laurasiatheria</taxon>
        <taxon>Carnivora</taxon>
        <taxon>Caniformia</taxon>
        <taxon>Pinnipedia</taxon>
        <taxon>Otariidae</taxon>
        <taxon>Zalophus</taxon>
    </lineage>
</organism>
<evidence type="ECO:0000256" key="5">
    <source>
        <dbReference type="ARBA" id="ARBA00062412"/>
    </source>
</evidence>
<evidence type="ECO:0000256" key="9">
    <source>
        <dbReference type="SAM" id="MobiDB-lite"/>
    </source>
</evidence>
<accession>A0A6J2DDV8</accession>
<comment type="function">
    <text evidence="3">Acts as a cargo receptor for glycogen. Delivers its cargo to an autophagic pathway called glycophagy, resulting in the transport of glycogen to lysosomes.</text>
</comment>
<dbReference type="GO" id="GO:2001070">
    <property type="term" value="F:starch binding"/>
    <property type="evidence" value="ECO:0007669"/>
    <property type="project" value="InterPro"/>
</dbReference>
<dbReference type="KEGG" id="zca:113924703"/>
<dbReference type="InterPro" id="IPR002044">
    <property type="entry name" value="CBM20"/>
</dbReference>
<dbReference type="InterPro" id="IPR034838">
    <property type="entry name" value="CBM20_genethonin_1"/>
</dbReference>
<dbReference type="OrthoDB" id="6123450at2759"/>
<evidence type="ECO:0000256" key="3">
    <source>
        <dbReference type="ARBA" id="ARBA00053886"/>
    </source>
</evidence>
<dbReference type="AlphaFoldDB" id="A0A6J2DDV8"/>
<feature type="compositionally biased region" description="Polar residues" evidence="9">
    <location>
        <begin position="142"/>
        <end position="158"/>
    </location>
</feature>
<dbReference type="GO" id="GO:0030315">
    <property type="term" value="C:T-tubule"/>
    <property type="evidence" value="ECO:0007669"/>
    <property type="project" value="UniProtKB-SubCell"/>
</dbReference>
<proteinExistence type="predicted"/>
<evidence type="ECO:0000259" key="11">
    <source>
        <dbReference type="PROSITE" id="PS51166"/>
    </source>
</evidence>
<dbReference type="Gene3D" id="2.60.40.10">
    <property type="entry name" value="Immunoglobulins"/>
    <property type="match status" value="1"/>
</dbReference>
<evidence type="ECO:0000256" key="4">
    <source>
        <dbReference type="ARBA" id="ARBA00060405"/>
    </source>
</evidence>
<dbReference type="InterPro" id="IPR013784">
    <property type="entry name" value="Carb-bd-like_fold"/>
</dbReference>
<keyword evidence="10" id="KW-0812">Transmembrane</keyword>
<dbReference type="GO" id="GO:0005789">
    <property type="term" value="C:endoplasmic reticulum membrane"/>
    <property type="evidence" value="ECO:0007669"/>
    <property type="project" value="UniProtKB-SubCell"/>
</dbReference>
<evidence type="ECO:0000256" key="2">
    <source>
        <dbReference type="ARBA" id="ARBA00024012"/>
    </source>
</evidence>
<dbReference type="RefSeq" id="XP_027454635.1">
    <property type="nucleotide sequence ID" value="XM_027598834.2"/>
</dbReference>
<evidence type="ECO:0000256" key="10">
    <source>
        <dbReference type="SAM" id="Phobius"/>
    </source>
</evidence>
<dbReference type="FunFam" id="2.60.40.10:FF:000552">
    <property type="entry name" value="Related to glucoamylase"/>
    <property type="match status" value="1"/>
</dbReference>
<keyword evidence="10" id="KW-1133">Transmembrane helix</keyword>